<protein>
    <submittedName>
        <fullName evidence="3">IS110 family transposase</fullName>
    </submittedName>
</protein>
<dbReference type="Pfam" id="PF01548">
    <property type="entry name" value="DEDD_Tnp_IS110"/>
    <property type="match status" value="1"/>
</dbReference>
<comment type="caution">
    <text evidence="3">The sequence shown here is derived from an EMBL/GenBank/DDBJ whole genome shotgun (WGS) entry which is preliminary data.</text>
</comment>
<dbReference type="EMBL" id="VCKY01000521">
    <property type="protein sequence ID" value="TMR02242.1"/>
    <property type="molecule type" value="Genomic_DNA"/>
</dbReference>
<dbReference type="PANTHER" id="PTHR33055">
    <property type="entry name" value="TRANSPOSASE FOR INSERTION SEQUENCE ELEMENT IS1111A"/>
    <property type="match status" value="1"/>
</dbReference>
<dbReference type="NCBIfam" id="NF033542">
    <property type="entry name" value="transpos_IS110"/>
    <property type="match status" value="1"/>
</dbReference>
<accession>A0A5S4EU05</accession>
<evidence type="ECO:0000313" key="3">
    <source>
        <dbReference type="EMBL" id="TMR02242.1"/>
    </source>
</evidence>
<dbReference type="InterPro" id="IPR003346">
    <property type="entry name" value="Transposase_20"/>
</dbReference>
<dbReference type="InterPro" id="IPR002525">
    <property type="entry name" value="Transp_IS110-like_N"/>
</dbReference>
<name>A0A5S4EU05_9ACTN</name>
<dbReference type="GO" id="GO:0006313">
    <property type="term" value="P:DNA transposition"/>
    <property type="evidence" value="ECO:0007669"/>
    <property type="project" value="InterPro"/>
</dbReference>
<dbReference type="GO" id="GO:0003677">
    <property type="term" value="F:DNA binding"/>
    <property type="evidence" value="ECO:0007669"/>
    <property type="project" value="InterPro"/>
</dbReference>
<dbReference type="Pfam" id="PF02371">
    <property type="entry name" value="Transposase_20"/>
    <property type="match status" value="1"/>
</dbReference>
<feature type="domain" description="Transposase IS116/IS110/IS902 C-terminal" evidence="2">
    <location>
        <begin position="264"/>
        <end position="338"/>
    </location>
</feature>
<feature type="domain" description="Transposase IS110-like N-terminal" evidence="1">
    <location>
        <begin position="15"/>
        <end position="166"/>
    </location>
</feature>
<dbReference type="Proteomes" id="UP000309128">
    <property type="component" value="Unassembled WGS sequence"/>
</dbReference>
<evidence type="ECO:0000313" key="4">
    <source>
        <dbReference type="Proteomes" id="UP000309128"/>
    </source>
</evidence>
<proteinExistence type="predicted"/>
<sequence>MRDVEDEPLFVDRVAGLDIGKKEIEVTIRVPSETRAGRRMSESRTFGTTHAELLNLADWLRSWQVSTVGMEATGDYWKPPFFVLEGQGFDCQLYNAGQVKALPGRPKTDRADSIWLGKIVERGMIVSSFVPPEPIRRLRTHTRYRRSLVQASTSEKQRVEKLLEDAHLKLTSMISDLFGVSGRGMLQAIIGGQRDPKVLAQLARGRMRMKIAALEQALDCSFLTEEHVAVLQMMLATIDHYDRQIATLTATIEQLIEPYTRQVEQLDEIPGIGTVGAADIIAEIGVDMSVFATPAHLVSWAKFAPQVKKSAGKRKGSNATGRGNPYLAAALGEAAIGAGNTQSFLGARYRRLNRRMPKKKALVATGNSQLVIIHALLSDPGARYQDLGADYYETRMHVRRQARNHVKSLERLGYKVTIESIAPDEEHLPLTSTG</sequence>
<dbReference type="InterPro" id="IPR047650">
    <property type="entry name" value="Transpos_IS110"/>
</dbReference>
<gene>
    <name evidence="3" type="ORF">ETD86_54270</name>
</gene>
<organism evidence="3 4">
    <name type="scientific">Nonomuraea turkmeniaca</name>
    <dbReference type="NCBI Taxonomy" id="103838"/>
    <lineage>
        <taxon>Bacteria</taxon>
        <taxon>Bacillati</taxon>
        <taxon>Actinomycetota</taxon>
        <taxon>Actinomycetes</taxon>
        <taxon>Streptosporangiales</taxon>
        <taxon>Streptosporangiaceae</taxon>
        <taxon>Nonomuraea</taxon>
    </lineage>
</organism>
<dbReference type="RefSeq" id="WP_138674370.1">
    <property type="nucleotide sequence ID" value="NZ_VCKY01000521.1"/>
</dbReference>
<reference evidence="3 4" key="1">
    <citation type="submission" date="2019-05" db="EMBL/GenBank/DDBJ databases">
        <title>Draft genome sequence of Nonomuraea turkmeniaca DSM 43926.</title>
        <authorList>
            <person name="Saricaoglu S."/>
            <person name="Isik K."/>
        </authorList>
    </citation>
    <scope>NUCLEOTIDE SEQUENCE [LARGE SCALE GENOMIC DNA]</scope>
    <source>
        <strain evidence="3 4">DSM 43926</strain>
    </source>
</reference>
<dbReference type="PANTHER" id="PTHR33055:SF15">
    <property type="entry name" value="TRANSPOSASE-RELATED"/>
    <property type="match status" value="1"/>
</dbReference>
<keyword evidence="4" id="KW-1185">Reference proteome</keyword>
<dbReference type="GO" id="GO:0004803">
    <property type="term" value="F:transposase activity"/>
    <property type="evidence" value="ECO:0007669"/>
    <property type="project" value="InterPro"/>
</dbReference>
<dbReference type="OrthoDB" id="9815354at2"/>
<dbReference type="AlphaFoldDB" id="A0A5S4EU05"/>
<evidence type="ECO:0000259" key="1">
    <source>
        <dbReference type="Pfam" id="PF01548"/>
    </source>
</evidence>
<evidence type="ECO:0000259" key="2">
    <source>
        <dbReference type="Pfam" id="PF02371"/>
    </source>
</evidence>